<name>F0SPG6_RUBBR</name>
<dbReference type="RefSeq" id="WP_013626614.1">
    <property type="nucleotide sequence ID" value="NC_015174.1"/>
</dbReference>
<organism evidence="2 3">
    <name type="scientific">Rubinisphaera brasiliensis (strain ATCC 49424 / DSM 5305 / JCM 21570 / IAM 15109 / NBRC 103401 / IFAM 1448)</name>
    <name type="common">Planctomyces brasiliensis</name>
    <dbReference type="NCBI Taxonomy" id="756272"/>
    <lineage>
        <taxon>Bacteria</taxon>
        <taxon>Pseudomonadati</taxon>
        <taxon>Planctomycetota</taxon>
        <taxon>Planctomycetia</taxon>
        <taxon>Planctomycetales</taxon>
        <taxon>Planctomycetaceae</taxon>
        <taxon>Rubinisphaera</taxon>
    </lineage>
</organism>
<evidence type="ECO:0000313" key="2">
    <source>
        <dbReference type="EMBL" id="ADY57870.1"/>
    </source>
</evidence>
<dbReference type="SUPFAM" id="SSF56300">
    <property type="entry name" value="Metallo-dependent phosphatases"/>
    <property type="match status" value="1"/>
</dbReference>
<dbReference type="Proteomes" id="UP000006860">
    <property type="component" value="Chromosome"/>
</dbReference>
<dbReference type="STRING" id="756272.Plabr_0241"/>
<gene>
    <name evidence="2" type="ordered locus">Plabr_0241</name>
</gene>
<feature type="coiled-coil region" evidence="1">
    <location>
        <begin position="15"/>
        <end position="42"/>
    </location>
</feature>
<proteinExistence type="predicted"/>
<dbReference type="Gene3D" id="3.60.21.10">
    <property type="match status" value="1"/>
</dbReference>
<dbReference type="InterPro" id="IPR029052">
    <property type="entry name" value="Metallo-depent_PP-like"/>
</dbReference>
<dbReference type="KEGG" id="pbs:Plabr_0241"/>
<keyword evidence="3" id="KW-1185">Reference proteome</keyword>
<evidence type="ECO:0000313" key="3">
    <source>
        <dbReference type="Proteomes" id="UP000006860"/>
    </source>
</evidence>
<evidence type="ECO:0000256" key="1">
    <source>
        <dbReference type="SAM" id="Coils"/>
    </source>
</evidence>
<dbReference type="eggNOG" id="COG0639">
    <property type="taxonomic scope" value="Bacteria"/>
</dbReference>
<keyword evidence="1" id="KW-0175">Coiled coil</keyword>
<accession>F0SPG6</accession>
<reference evidence="3" key="1">
    <citation type="submission" date="2011-02" db="EMBL/GenBank/DDBJ databases">
        <title>The complete genome of Planctomyces brasiliensis DSM 5305.</title>
        <authorList>
            <person name="Lucas S."/>
            <person name="Copeland A."/>
            <person name="Lapidus A."/>
            <person name="Bruce D."/>
            <person name="Goodwin L."/>
            <person name="Pitluck S."/>
            <person name="Kyrpides N."/>
            <person name="Mavromatis K."/>
            <person name="Pagani I."/>
            <person name="Ivanova N."/>
            <person name="Ovchinnikova G."/>
            <person name="Lu M."/>
            <person name="Detter J.C."/>
            <person name="Han C."/>
            <person name="Land M."/>
            <person name="Hauser L."/>
            <person name="Markowitz V."/>
            <person name="Cheng J.-F."/>
            <person name="Hugenholtz P."/>
            <person name="Woyke T."/>
            <person name="Wu D."/>
            <person name="Tindall B."/>
            <person name="Pomrenke H.G."/>
            <person name="Brambilla E."/>
            <person name="Klenk H.-P."/>
            <person name="Eisen J.A."/>
        </authorList>
    </citation>
    <scope>NUCLEOTIDE SEQUENCE [LARGE SCALE GENOMIC DNA]</scope>
    <source>
        <strain evidence="3">ATCC 49424 / DSM 5305 / JCM 21570 / NBRC 103401 / IFAM 1448</strain>
    </source>
</reference>
<dbReference type="EMBL" id="CP002546">
    <property type="protein sequence ID" value="ADY57870.1"/>
    <property type="molecule type" value="Genomic_DNA"/>
</dbReference>
<sequence>MSIDVDAVLQDTKPTAAERKRITELEAQVEQLERQLHRARKPRLRINPAKIRQKHGSQFTRVIIPDTHGCFLDGEAAAAFFADLEMLQPREIIMLGDHLDCGGFLAQHHTLGYVAETEYSYEDDIAAANRFLDQVQQTCPDASIDYLYGNHEERVENWCITQTMRNRKDAERMRLLNSPEHVLSLESRGIRWYRSQTKYDGLSAPGTIKRGFCHFTHGHKHGKHAAQAHVTQFGANVVFGHIHRIQSHTIRTVGGGISSGWSVGCLSQLQPPYRRRDQTDWAHGYGVQFCLEDGRFTHVTVHIIDGESLFIPLVQATASDVA</sequence>
<dbReference type="HOGENOM" id="CLU_862999_0_0_0"/>
<protein>
    <submittedName>
        <fullName evidence="2">Uncharacterized protein</fullName>
    </submittedName>
</protein>
<dbReference type="AlphaFoldDB" id="F0SPG6"/>